<protein>
    <submittedName>
        <fullName evidence="2">Uncharacterized protein</fullName>
    </submittedName>
</protein>
<feature type="non-terminal residue" evidence="2">
    <location>
        <position position="1"/>
    </location>
</feature>
<evidence type="ECO:0000313" key="3">
    <source>
        <dbReference type="Proteomes" id="UP000663823"/>
    </source>
</evidence>
<evidence type="ECO:0000313" key="2">
    <source>
        <dbReference type="EMBL" id="CAF3970095.1"/>
    </source>
</evidence>
<evidence type="ECO:0000256" key="1">
    <source>
        <dbReference type="SAM" id="MobiDB-lite"/>
    </source>
</evidence>
<feature type="compositionally biased region" description="Polar residues" evidence="1">
    <location>
        <begin position="16"/>
        <end position="34"/>
    </location>
</feature>
<sequence>KYGEENSPVNDKHSSITESNTSIRPPISLNTESQ</sequence>
<feature type="region of interest" description="Disordered" evidence="1">
    <location>
        <begin position="1"/>
        <end position="34"/>
    </location>
</feature>
<reference evidence="2" key="1">
    <citation type="submission" date="2021-02" db="EMBL/GenBank/DDBJ databases">
        <authorList>
            <person name="Nowell W R."/>
        </authorList>
    </citation>
    <scope>NUCLEOTIDE SEQUENCE</scope>
</reference>
<comment type="caution">
    <text evidence="2">The sequence shown here is derived from an EMBL/GenBank/DDBJ whole genome shotgun (WGS) entry which is preliminary data.</text>
</comment>
<dbReference type="EMBL" id="CAJOAX010006090">
    <property type="protein sequence ID" value="CAF3970095.1"/>
    <property type="molecule type" value="Genomic_DNA"/>
</dbReference>
<name>A0A819LS53_9BILA</name>
<feature type="compositionally biased region" description="Basic and acidic residues" evidence="1">
    <location>
        <begin position="1"/>
        <end position="15"/>
    </location>
</feature>
<dbReference type="AlphaFoldDB" id="A0A819LS53"/>
<organism evidence="2 3">
    <name type="scientific">Rotaria sordida</name>
    <dbReference type="NCBI Taxonomy" id="392033"/>
    <lineage>
        <taxon>Eukaryota</taxon>
        <taxon>Metazoa</taxon>
        <taxon>Spiralia</taxon>
        <taxon>Gnathifera</taxon>
        <taxon>Rotifera</taxon>
        <taxon>Eurotatoria</taxon>
        <taxon>Bdelloidea</taxon>
        <taxon>Philodinida</taxon>
        <taxon>Philodinidae</taxon>
        <taxon>Rotaria</taxon>
    </lineage>
</organism>
<gene>
    <name evidence="2" type="ORF">OTI717_LOCUS27386</name>
</gene>
<dbReference type="Proteomes" id="UP000663823">
    <property type="component" value="Unassembled WGS sequence"/>
</dbReference>
<accession>A0A819LS53</accession>
<proteinExistence type="predicted"/>